<comment type="caution">
    <text evidence="2">The sequence shown here is derived from an EMBL/GenBank/DDBJ whole genome shotgun (WGS) entry which is preliminary data.</text>
</comment>
<dbReference type="AlphaFoldDB" id="A0AAN8FFE6"/>
<organism evidence="2 3">
    <name type="scientific">Trichostrongylus colubriformis</name>
    <name type="common">Black scour worm</name>
    <dbReference type="NCBI Taxonomy" id="6319"/>
    <lineage>
        <taxon>Eukaryota</taxon>
        <taxon>Metazoa</taxon>
        <taxon>Ecdysozoa</taxon>
        <taxon>Nematoda</taxon>
        <taxon>Chromadorea</taxon>
        <taxon>Rhabditida</taxon>
        <taxon>Rhabditina</taxon>
        <taxon>Rhabditomorpha</taxon>
        <taxon>Strongyloidea</taxon>
        <taxon>Trichostrongylidae</taxon>
        <taxon>Trichostrongylus</taxon>
    </lineage>
</organism>
<evidence type="ECO:0000256" key="1">
    <source>
        <dbReference type="SAM" id="MobiDB-lite"/>
    </source>
</evidence>
<name>A0AAN8FFE6_TRICO</name>
<feature type="compositionally biased region" description="Basic and acidic residues" evidence="1">
    <location>
        <begin position="49"/>
        <end position="61"/>
    </location>
</feature>
<evidence type="ECO:0000313" key="2">
    <source>
        <dbReference type="EMBL" id="KAK5977951.1"/>
    </source>
</evidence>
<keyword evidence="3" id="KW-1185">Reference proteome</keyword>
<protein>
    <submittedName>
        <fullName evidence="2">Uncharacterized protein</fullName>
    </submittedName>
</protein>
<evidence type="ECO:0000313" key="3">
    <source>
        <dbReference type="Proteomes" id="UP001331761"/>
    </source>
</evidence>
<reference evidence="2 3" key="1">
    <citation type="submission" date="2019-10" db="EMBL/GenBank/DDBJ databases">
        <title>Assembly and Annotation for the nematode Trichostrongylus colubriformis.</title>
        <authorList>
            <person name="Martin J."/>
        </authorList>
    </citation>
    <scope>NUCLEOTIDE SEQUENCE [LARGE SCALE GENOMIC DNA]</scope>
    <source>
        <strain evidence="2">G859</strain>
        <tissue evidence="2">Whole worm</tissue>
    </source>
</reference>
<gene>
    <name evidence="2" type="ORF">GCK32_019863</name>
</gene>
<dbReference type="EMBL" id="WIXE01009998">
    <property type="protein sequence ID" value="KAK5977951.1"/>
    <property type="molecule type" value="Genomic_DNA"/>
</dbReference>
<accession>A0AAN8FFE6</accession>
<proteinExistence type="predicted"/>
<sequence length="115" mass="12989">MKDQYFKEKSTFLGAEKFLSFSKAELCEAEPHLSMCRRRPAARAVKSFPSEERAETQDSSHRNLSQTTSLGLTQCLMVGLHRDHLPGLILSMAEYNEKDPIEIAMVVADVFPADR</sequence>
<feature type="region of interest" description="Disordered" evidence="1">
    <location>
        <begin position="44"/>
        <end position="66"/>
    </location>
</feature>
<dbReference type="Proteomes" id="UP001331761">
    <property type="component" value="Unassembled WGS sequence"/>
</dbReference>